<reference evidence="1" key="1">
    <citation type="submission" date="2014-12" db="EMBL/GenBank/DDBJ databases">
        <title>Insight into the proteome of Arion vulgaris.</title>
        <authorList>
            <person name="Aradska J."/>
            <person name="Bulat T."/>
            <person name="Smidak R."/>
            <person name="Sarate P."/>
            <person name="Gangsoo J."/>
            <person name="Sialana F."/>
            <person name="Bilban M."/>
            <person name="Lubec G."/>
        </authorList>
    </citation>
    <scope>NUCLEOTIDE SEQUENCE</scope>
    <source>
        <tissue evidence="1">Skin</tissue>
    </source>
</reference>
<protein>
    <submittedName>
        <fullName evidence="1">Uncharacterized protein</fullName>
    </submittedName>
</protein>
<dbReference type="EMBL" id="HACG01011788">
    <property type="protein sequence ID" value="CEK58653.1"/>
    <property type="molecule type" value="Transcribed_RNA"/>
</dbReference>
<evidence type="ECO:0000313" key="1">
    <source>
        <dbReference type="EMBL" id="CEK58653.1"/>
    </source>
</evidence>
<gene>
    <name evidence="1" type="primary">ORF33790</name>
</gene>
<accession>A0A0B6YQZ3</accession>
<name>A0A0B6YQZ3_9EUPU</name>
<proteinExistence type="predicted"/>
<dbReference type="AlphaFoldDB" id="A0A0B6YQZ3"/>
<organism evidence="1">
    <name type="scientific">Arion vulgaris</name>
    <dbReference type="NCBI Taxonomy" id="1028688"/>
    <lineage>
        <taxon>Eukaryota</taxon>
        <taxon>Metazoa</taxon>
        <taxon>Spiralia</taxon>
        <taxon>Lophotrochozoa</taxon>
        <taxon>Mollusca</taxon>
        <taxon>Gastropoda</taxon>
        <taxon>Heterobranchia</taxon>
        <taxon>Euthyneura</taxon>
        <taxon>Panpulmonata</taxon>
        <taxon>Eupulmonata</taxon>
        <taxon>Stylommatophora</taxon>
        <taxon>Helicina</taxon>
        <taxon>Arionoidea</taxon>
        <taxon>Arionidae</taxon>
        <taxon>Arion</taxon>
    </lineage>
</organism>
<sequence>MVHVSVYMVLNSHSESGRFDASVKLSGYTPMIPDPRIDENDCLVLSETDDKIQILFSH</sequence>